<dbReference type="CDD" id="cd00063">
    <property type="entry name" value="FN3"/>
    <property type="match status" value="1"/>
</dbReference>
<evidence type="ECO:0000256" key="3">
    <source>
        <dbReference type="ARBA" id="ARBA00022729"/>
    </source>
</evidence>
<dbReference type="InterPro" id="IPR013783">
    <property type="entry name" value="Ig-like_fold"/>
</dbReference>
<protein>
    <submittedName>
        <fullName evidence="5">Fibronectin type III domain-containing protein</fullName>
    </submittedName>
</protein>
<accession>A0ABR8PP22</accession>
<dbReference type="PROSITE" id="PS00626">
    <property type="entry name" value="RCC1_2"/>
    <property type="match status" value="1"/>
</dbReference>
<dbReference type="InterPro" id="IPR051553">
    <property type="entry name" value="Ran_GTPase-activating"/>
</dbReference>
<dbReference type="PANTHER" id="PTHR45982:SF1">
    <property type="entry name" value="REGULATOR OF CHROMOSOME CONDENSATION"/>
    <property type="match status" value="1"/>
</dbReference>
<reference evidence="5 6" key="1">
    <citation type="submission" date="2020-08" db="EMBL/GenBank/DDBJ databases">
        <title>A Genomic Blueprint of the Chicken Gut Microbiome.</title>
        <authorList>
            <person name="Gilroy R."/>
            <person name="Ravi A."/>
            <person name="Getino M."/>
            <person name="Pursley I."/>
            <person name="Horton D.L."/>
            <person name="Alikhan N.-F."/>
            <person name="Baker D."/>
            <person name="Gharbi K."/>
            <person name="Hall N."/>
            <person name="Watson M."/>
            <person name="Adriaenssens E.M."/>
            <person name="Foster-Nyarko E."/>
            <person name="Jarju S."/>
            <person name="Secka A."/>
            <person name="Antonio M."/>
            <person name="Oren A."/>
            <person name="Chaudhuri R."/>
            <person name="La Ragione R.M."/>
            <person name="Hildebrand F."/>
            <person name="Pallen M.J."/>
        </authorList>
    </citation>
    <scope>NUCLEOTIDE SEQUENCE [LARGE SCALE GENOMIC DNA]</scope>
    <source>
        <strain evidence="5 6">Sa3CVN1</strain>
    </source>
</reference>
<dbReference type="Gene3D" id="1.10.10.1270">
    <property type="entry name" value="Sbi, C3 binding domain IV"/>
    <property type="match status" value="3"/>
</dbReference>
<dbReference type="Gene3D" id="2.130.10.30">
    <property type="entry name" value="Regulator of chromosome condensation 1/beta-lactamase-inhibitor protein II"/>
    <property type="match status" value="2"/>
</dbReference>
<dbReference type="InterPro" id="IPR003961">
    <property type="entry name" value="FN3_dom"/>
</dbReference>
<dbReference type="InterPro" id="IPR036116">
    <property type="entry name" value="FN3_sf"/>
</dbReference>
<dbReference type="PANTHER" id="PTHR45982">
    <property type="entry name" value="REGULATOR OF CHROMOSOME CONDENSATION"/>
    <property type="match status" value="1"/>
</dbReference>
<sequence>MPTISLFAIVFGCNLLFSKALKVSALDSISLPNASKVGIKEISAGDYTVTFIKNNGTALGLGNGQALGTGSTEYYKPSKLSVDNIKQISHGRGFSVILKNDGTLYSSGWNATGQLGIGSTTDQSSPVKVSISDVKEINCGAEYALYLKNDGSLWYSGSFGNRKSTTPANTGISGIKKMISGRYNCILVRNDNTLLFVGNADAIGLSKTTSDPTTITNFRYSDLKQISCGYENTLYLKNDGTVWGYGSNNGMGDIFSYNQTTLKQIPISGVKQVSCGKWHTVFLKNDGTVWGVGSNMSGQLGIGNTNSQSQLAKMSIDNVAQVIAGDGYTIFVKNDGTIWFTGETSGLRQLLKSDNTTTPVLISNIFFSLDRATEAVLKAENSKLQSDVNAAKTLLNDLPENSGDDYSNLTNRLYKVQYYIDNLSNATNAVIAAENTKTQANISSAQAAINSLPNGDSNRIALQKRLDAVKTYLTYQAQLLNAKNAVAKAENSKLQTDVTSAQSLVTALQNGADKTALQARLTSVQNYINNVAAATTKVTSAETTKTQASIDLAQSAINLLPVGDNTRTALQNRLNAVQASITYQTQLANATNAVAKAEVTKLQADVTSAQTLVTALIDGAPKTALQTRLTAVQLYIDNVNYATTKVENAENTKVQANVDLAQAAINLLPEGDSNRDTLQSRLDAIQNYIDNLPSATNIKVTQIGKDSISISWQPNSINKLRYQIKVGSQYVALDGTLTTTPTWILLTNKNFTIKGLTTNTSYDISVKARNQEGIICFESGTVTATTLN</sequence>
<keyword evidence="6" id="KW-1185">Reference proteome</keyword>
<dbReference type="Gene3D" id="2.60.40.10">
    <property type="entry name" value="Immunoglobulins"/>
    <property type="match status" value="1"/>
</dbReference>
<comment type="subcellular location">
    <subcellularLocation>
        <location evidence="1">Secreted</location>
    </subcellularLocation>
</comment>
<dbReference type="Pfam" id="PF13540">
    <property type="entry name" value="RCC1_2"/>
    <property type="match status" value="2"/>
</dbReference>
<dbReference type="InterPro" id="IPR054725">
    <property type="entry name" value="Epr_GA-like"/>
</dbReference>
<dbReference type="Pfam" id="PF00041">
    <property type="entry name" value="fn3"/>
    <property type="match status" value="1"/>
</dbReference>
<keyword evidence="2" id="KW-0964">Secreted</keyword>
<dbReference type="InterPro" id="IPR009091">
    <property type="entry name" value="RCC1/BLIP-II"/>
</dbReference>
<comment type="caution">
    <text evidence="5">The sequence shown here is derived from an EMBL/GenBank/DDBJ whole genome shotgun (WGS) entry which is preliminary data.</text>
</comment>
<evidence type="ECO:0000313" key="5">
    <source>
        <dbReference type="EMBL" id="MBD7909928.1"/>
    </source>
</evidence>
<dbReference type="InterPro" id="IPR000408">
    <property type="entry name" value="Reg_chr_condens"/>
</dbReference>
<evidence type="ECO:0000256" key="1">
    <source>
        <dbReference type="ARBA" id="ARBA00004613"/>
    </source>
</evidence>
<dbReference type="PROSITE" id="PS50012">
    <property type="entry name" value="RCC1_3"/>
    <property type="match status" value="2"/>
</dbReference>
<dbReference type="Pfam" id="PF22775">
    <property type="entry name" value="GA_3"/>
    <property type="match status" value="2"/>
</dbReference>
<evidence type="ECO:0000259" key="4">
    <source>
        <dbReference type="PROSITE" id="PS50853"/>
    </source>
</evidence>
<dbReference type="Proteomes" id="UP000627781">
    <property type="component" value="Unassembled WGS sequence"/>
</dbReference>
<dbReference type="EMBL" id="JACSRA010000001">
    <property type="protein sequence ID" value="MBD7909928.1"/>
    <property type="molecule type" value="Genomic_DNA"/>
</dbReference>
<proteinExistence type="predicted"/>
<gene>
    <name evidence="5" type="ORF">H9661_01045</name>
</gene>
<evidence type="ECO:0000256" key="2">
    <source>
        <dbReference type="ARBA" id="ARBA00022525"/>
    </source>
</evidence>
<dbReference type="SMART" id="SM00060">
    <property type="entry name" value="FN3"/>
    <property type="match status" value="1"/>
</dbReference>
<dbReference type="Pfam" id="PF00415">
    <property type="entry name" value="RCC1"/>
    <property type="match status" value="1"/>
</dbReference>
<dbReference type="InterPro" id="IPR041909">
    <property type="entry name" value="Sbi_C3_db_domIV"/>
</dbReference>
<dbReference type="SUPFAM" id="SSF50985">
    <property type="entry name" value="RCC1/BLIP-II"/>
    <property type="match status" value="1"/>
</dbReference>
<dbReference type="PROSITE" id="PS50853">
    <property type="entry name" value="FN3"/>
    <property type="match status" value="1"/>
</dbReference>
<feature type="domain" description="Fibronectin type-III" evidence="4">
    <location>
        <begin position="694"/>
        <end position="788"/>
    </location>
</feature>
<name>A0ABR8PP22_9CLOT</name>
<organism evidence="5 6">
    <name type="scientific">Clostridium cibarium</name>
    <dbReference type="NCBI Taxonomy" id="2762247"/>
    <lineage>
        <taxon>Bacteria</taxon>
        <taxon>Bacillati</taxon>
        <taxon>Bacillota</taxon>
        <taxon>Clostridia</taxon>
        <taxon>Eubacteriales</taxon>
        <taxon>Clostridiaceae</taxon>
        <taxon>Clostridium</taxon>
    </lineage>
</organism>
<dbReference type="SUPFAM" id="SSF49265">
    <property type="entry name" value="Fibronectin type III"/>
    <property type="match status" value="1"/>
</dbReference>
<evidence type="ECO:0000313" key="6">
    <source>
        <dbReference type="Proteomes" id="UP000627781"/>
    </source>
</evidence>
<keyword evidence="3" id="KW-0732">Signal</keyword>